<dbReference type="RefSeq" id="WP_227221880.1">
    <property type="nucleotide sequence ID" value="NZ_JBBMEI010000011.1"/>
</dbReference>
<evidence type="ECO:0000256" key="5">
    <source>
        <dbReference type="ARBA" id="ARBA00015486"/>
    </source>
</evidence>
<evidence type="ECO:0000256" key="8">
    <source>
        <dbReference type="ARBA" id="ARBA00022679"/>
    </source>
</evidence>
<keyword evidence="8 11" id="KW-0808">Transferase</keyword>
<comment type="caution">
    <text evidence="12">The sequence shown here is derived from an EMBL/GenBank/DDBJ whole genome shotgun (WGS) entry which is preliminary data.</text>
</comment>
<gene>
    <name evidence="11 12" type="primary">cobT</name>
    <name evidence="12" type="ORF">WMO75_05225</name>
</gene>
<evidence type="ECO:0000256" key="2">
    <source>
        <dbReference type="ARBA" id="ARBA00005049"/>
    </source>
</evidence>
<accession>A0ABV1AK39</accession>
<dbReference type="EMBL" id="JBBMEI010000011">
    <property type="protein sequence ID" value="MEQ2357751.1"/>
    <property type="molecule type" value="Genomic_DNA"/>
</dbReference>
<evidence type="ECO:0000256" key="10">
    <source>
        <dbReference type="ARBA" id="ARBA00047340"/>
    </source>
</evidence>
<evidence type="ECO:0000256" key="11">
    <source>
        <dbReference type="HAMAP-Rule" id="MF_00230"/>
    </source>
</evidence>
<dbReference type="InterPro" id="IPR036087">
    <property type="entry name" value="Nict_dMeBzImd_PRibTrfase_sf"/>
</dbReference>
<comment type="similarity">
    <text evidence="3 11">Belongs to the CobT family.</text>
</comment>
<dbReference type="HAMAP" id="MF_00230">
    <property type="entry name" value="CobT"/>
    <property type="match status" value="1"/>
</dbReference>
<dbReference type="InterPro" id="IPR023195">
    <property type="entry name" value="Nict_dMeBzImd_PRibTrfase_N"/>
</dbReference>
<evidence type="ECO:0000256" key="1">
    <source>
        <dbReference type="ARBA" id="ARBA00002197"/>
    </source>
</evidence>
<reference evidence="12 13" key="1">
    <citation type="submission" date="2024-03" db="EMBL/GenBank/DDBJ databases">
        <title>Human intestinal bacterial collection.</title>
        <authorList>
            <person name="Pauvert C."/>
            <person name="Hitch T.C.A."/>
            <person name="Clavel T."/>
        </authorList>
    </citation>
    <scope>NUCLEOTIDE SEQUENCE [LARGE SCALE GENOMIC DNA]</scope>
    <source>
        <strain evidence="12 13">CLA-AA-H95</strain>
    </source>
</reference>
<evidence type="ECO:0000313" key="12">
    <source>
        <dbReference type="EMBL" id="MEQ2357751.1"/>
    </source>
</evidence>
<keyword evidence="13" id="KW-1185">Reference proteome</keyword>
<keyword evidence="7 11" id="KW-0328">Glycosyltransferase</keyword>
<keyword evidence="6 11" id="KW-0169">Cobalamin biosynthesis</keyword>
<dbReference type="PANTHER" id="PTHR43463:SF1">
    <property type="entry name" value="NICOTINATE-NUCLEOTIDE--DIMETHYLBENZIMIDAZOLE PHOSPHORIBOSYLTRANSFERASE"/>
    <property type="match status" value="1"/>
</dbReference>
<evidence type="ECO:0000256" key="6">
    <source>
        <dbReference type="ARBA" id="ARBA00022573"/>
    </source>
</evidence>
<sequence length="350" mass="36969">MTLEETLQKIHPLDEKAMEISRKRWDSIAKPLHSLGKMEDLVVQIAGITGSPDMNLKKRALVAMCADNGVVEEGVTQTGQEVTAIVAENFLTGDTSACTMCRQCGTDVYPVDVGMAVDTKVPTDLKVAMGTRNMVKEPAMTREEAVKGIEAGIEMVSRLKAKGYGLLATGEMGIGNTTTSSAVASVLLDRPVEEMTGRGAGLSSDGLNRKITAIKKAIDKHQPDPKDAIDVLAKVGGLDIAGMAGVFIGGAAFSVPVVIDGFISCVAALIAQRICPTVGDYMIASHVSKEPAAHLILEALGKEAVIHGDMCLGEGSGAVALFPFLDMGTAVYQSMSTFDDIHVEQYEELV</sequence>
<dbReference type="CDD" id="cd02439">
    <property type="entry name" value="DMB-PRT_CobT"/>
    <property type="match status" value="1"/>
</dbReference>
<dbReference type="Gene3D" id="3.40.50.10210">
    <property type="match status" value="1"/>
</dbReference>
<evidence type="ECO:0000256" key="3">
    <source>
        <dbReference type="ARBA" id="ARBA00007110"/>
    </source>
</evidence>
<proteinExistence type="inferred from homology"/>
<comment type="pathway">
    <text evidence="2 11">Nucleoside biosynthesis; alpha-ribazole biosynthesis; alpha-ribazole from 5,6-dimethylbenzimidazole: step 1/2.</text>
</comment>
<dbReference type="InterPro" id="IPR003200">
    <property type="entry name" value="Nict_dMeBzImd_PRibTrfase"/>
</dbReference>
<dbReference type="Proteomes" id="UP001446032">
    <property type="component" value="Unassembled WGS sequence"/>
</dbReference>
<dbReference type="PANTHER" id="PTHR43463">
    <property type="entry name" value="NICOTINATE-NUCLEOTIDE--DIMETHYLBENZIMIDAZOLE PHOSPHORIBOSYLTRANSFERASE"/>
    <property type="match status" value="1"/>
</dbReference>
<comment type="function">
    <text evidence="1 11">Catalyzes the synthesis of alpha-ribazole-5'-phosphate from nicotinate mononucleotide (NAMN) and 5,6-dimethylbenzimidazole (DMB).</text>
</comment>
<dbReference type="InterPro" id="IPR017846">
    <property type="entry name" value="Nict_dMeBzImd_PRibTrfase_bact"/>
</dbReference>
<dbReference type="GO" id="GO:0008939">
    <property type="term" value="F:nicotinate-nucleotide-dimethylbenzimidazole phosphoribosyltransferase activity"/>
    <property type="evidence" value="ECO:0007669"/>
    <property type="project" value="UniProtKB-EC"/>
</dbReference>
<dbReference type="Gene3D" id="1.10.1610.10">
    <property type="match status" value="1"/>
</dbReference>
<dbReference type="Pfam" id="PF02277">
    <property type="entry name" value="DBI_PRT"/>
    <property type="match status" value="1"/>
</dbReference>
<name>A0ABV1AK39_9FIRM</name>
<organism evidence="12 13">
    <name type="scientific">Blautia intestinihominis</name>
    <dbReference type="NCBI Taxonomy" id="3133152"/>
    <lineage>
        <taxon>Bacteria</taxon>
        <taxon>Bacillati</taxon>
        <taxon>Bacillota</taxon>
        <taxon>Clostridia</taxon>
        <taxon>Lachnospirales</taxon>
        <taxon>Lachnospiraceae</taxon>
        <taxon>Blautia</taxon>
    </lineage>
</organism>
<dbReference type="EC" id="2.4.2.21" evidence="4 11"/>
<dbReference type="NCBIfam" id="TIGR03160">
    <property type="entry name" value="cobT_DBIPRT"/>
    <property type="match status" value="1"/>
</dbReference>
<evidence type="ECO:0000256" key="7">
    <source>
        <dbReference type="ARBA" id="ARBA00022676"/>
    </source>
</evidence>
<comment type="catalytic activity">
    <reaction evidence="10 11">
        <text>5,6-dimethylbenzimidazole + nicotinate beta-D-ribonucleotide = alpha-ribazole 5'-phosphate + nicotinate + H(+)</text>
        <dbReference type="Rhea" id="RHEA:11196"/>
        <dbReference type="ChEBI" id="CHEBI:15378"/>
        <dbReference type="ChEBI" id="CHEBI:15890"/>
        <dbReference type="ChEBI" id="CHEBI:32544"/>
        <dbReference type="ChEBI" id="CHEBI:57502"/>
        <dbReference type="ChEBI" id="CHEBI:57918"/>
        <dbReference type="EC" id="2.4.2.21"/>
    </reaction>
</comment>
<protein>
    <recommendedName>
        <fullName evidence="5 11">Nicotinate-nucleotide--dimethylbenzimidazole phosphoribosyltransferase</fullName>
        <shortName evidence="11">NN:DBI PRT</shortName>
        <ecNumber evidence="4 11">2.4.2.21</ecNumber>
    </recommendedName>
    <alternativeName>
        <fullName evidence="9 11">N(1)-alpha-phosphoribosyltransferase</fullName>
    </alternativeName>
</protein>
<dbReference type="SUPFAM" id="SSF52733">
    <property type="entry name" value="Nicotinate mononucleotide:5,6-dimethylbenzimidazole phosphoribosyltransferase (CobT)"/>
    <property type="match status" value="1"/>
</dbReference>
<evidence type="ECO:0000256" key="4">
    <source>
        <dbReference type="ARBA" id="ARBA00011991"/>
    </source>
</evidence>
<feature type="active site" description="Proton acceptor" evidence="11">
    <location>
        <position position="314"/>
    </location>
</feature>
<evidence type="ECO:0000256" key="9">
    <source>
        <dbReference type="ARBA" id="ARBA00030686"/>
    </source>
</evidence>
<evidence type="ECO:0000313" key="13">
    <source>
        <dbReference type="Proteomes" id="UP001446032"/>
    </source>
</evidence>
<dbReference type="NCBIfam" id="NF000996">
    <property type="entry name" value="PRK00105.1"/>
    <property type="match status" value="1"/>
</dbReference>